<dbReference type="Proteomes" id="UP001149090">
    <property type="component" value="Unassembled WGS sequence"/>
</dbReference>
<evidence type="ECO:0000313" key="2">
    <source>
        <dbReference type="EMBL" id="KAJ5070414.1"/>
    </source>
</evidence>
<comment type="caution">
    <text evidence="2">The sequence shown here is derived from an EMBL/GenBank/DDBJ whole genome shotgun (WGS) entry which is preliminary data.</text>
</comment>
<keyword evidence="1" id="KW-1133">Transmembrane helix</keyword>
<feature type="transmembrane region" description="Helical" evidence="1">
    <location>
        <begin position="78"/>
        <end position="96"/>
    </location>
</feature>
<keyword evidence="1" id="KW-0472">Membrane</keyword>
<feature type="transmembrane region" description="Helical" evidence="1">
    <location>
        <begin position="214"/>
        <end position="237"/>
    </location>
</feature>
<protein>
    <submittedName>
        <fullName evidence="2">Uncharacterized protein</fullName>
    </submittedName>
</protein>
<keyword evidence="1" id="KW-0812">Transmembrane</keyword>
<gene>
    <name evidence="2" type="ORF">M0811_10886</name>
</gene>
<evidence type="ECO:0000256" key="1">
    <source>
        <dbReference type="SAM" id="Phobius"/>
    </source>
</evidence>
<organism evidence="2 3">
    <name type="scientific">Anaeramoeba ignava</name>
    <name type="common">Anaerobic marine amoeba</name>
    <dbReference type="NCBI Taxonomy" id="1746090"/>
    <lineage>
        <taxon>Eukaryota</taxon>
        <taxon>Metamonada</taxon>
        <taxon>Anaeramoebidae</taxon>
        <taxon>Anaeramoeba</taxon>
    </lineage>
</organism>
<keyword evidence="3" id="KW-1185">Reference proteome</keyword>
<feature type="transmembrane region" description="Helical" evidence="1">
    <location>
        <begin position="143"/>
        <end position="163"/>
    </location>
</feature>
<feature type="transmembrane region" description="Helical" evidence="1">
    <location>
        <begin position="6"/>
        <end position="30"/>
    </location>
</feature>
<dbReference type="EMBL" id="JAPDFW010000095">
    <property type="protein sequence ID" value="KAJ5070414.1"/>
    <property type="molecule type" value="Genomic_DNA"/>
</dbReference>
<proteinExistence type="predicted"/>
<feature type="transmembrane region" description="Helical" evidence="1">
    <location>
        <begin position="117"/>
        <end position="137"/>
    </location>
</feature>
<reference evidence="2" key="1">
    <citation type="submission" date="2022-10" db="EMBL/GenBank/DDBJ databases">
        <title>Novel sulphate-reducing endosymbionts in the free-living metamonad Anaeramoeba.</title>
        <authorList>
            <person name="Jerlstrom-Hultqvist J."/>
            <person name="Cepicka I."/>
            <person name="Gallot-Lavallee L."/>
            <person name="Salas-Leiva D."/>
            <person name="Curtis B.A."/>
            <person name="Zahonova K."/>
            <person name="Pipaliya S."/>
            <person name="Dacks J."/>
            <person name="Roger A.J."/>
        </authorList>
    </citation>
    <scope>NUCLEOTIDE SEQUENCE</scope>
    <source>
        <strain evidence="2">BMAN</strain>
    </source>
</reference>
<name>A0A9Q0LDJ1_ANAIG</name>
<evidence type="ECO:0000313" key="3">
    <source>
        <dbReference type="Proteomes" id="UP001149090"/>
    </source>
</evidence>
<dbReference type="AlphaFoldDB" id="A0A9Q0LDJ1"/>
<feature type="transmembrane region" description="Helical" evidence="1">
    <location>
        <begin position="42"/>
        <end position="63"/>
    </location>
</feature>
<feature type="transmembrane region" description="Helical" evidence="1">
    <location>
        <begin position="183"/>
        <end position="202"/>
    </location>
</feature>
<accession>A0A9Q0LDJ1</accession>
<sequence>METPIIIVVIFFSILYFVVFIIALIRWILLLKRTKQLLHQKIFFFLIWLFCLVRIITLITFSIKRNFSGDDLELNQTLEIEVNILNTAYLLIIFALNQFKAKNFLDDPNAKRRKKMLILIFIIFDIIFITIHVTLVFENFGVSEWILVSSFVIVSIGFLIYSVKLSKNSEDSEYSKQLKKFPVIFGICTFFFAIKIPFLIFIEIKGKTLSSTNIALINIFYGISELIPVILITFYIFQKPIKSVHLENINLQLLQFNAD</sequence>